<dbReference type="AlphaFoldDB" id="A0A7R9CL80"/>
<accession>A0A7R9CL80</accession>
<dbReference type="EMBL" id="OC317714">
    <property type="protein sequence ID" value="CAD7398610.1"/>
    <property type="molecule type" value="Genomic_DNA"/>
</dbReference>
<evidence type="ECO:0000256" key="1">
    <source>
        <dbReference type="SAM" id="MobiDB-lite"/>
    </source>
</evidence>
<reference evidence="2" key="1">
    <citation type="submission" date="2020-11" db="EMBL/GenBank/DDBJ databases">
        <authorList>
            <person name="Tran Van P."/>
        </authorList>
    </citation>
    <scope>NUCLEOTIDE SEQUENCE</scope>
</reference>
<feature type="compositionally biased region" description="Basic residues" evidence="1">
    <location>
        <begin position="19"/>
        <end position="30"/>
    </location>
</feature>
<feature type="compositionally biased region" description="Acidic residues" evidence="1">
    <location>
        <begin position="548"/>
        <end position="557"/>
    </location>
</feature>
<feature type="region of interest" description="Disordered" evidence="1">
    <location>
        <begin position="1"/>
        <end position="30"/>
    </location>
</feature>
<evidence type="ECO:0000313" key="2">
    <source>
        <dbReference type="EMBL" id="CAD7398610.1"/>
    </source>
</evidence>
<proteinExistence type="predicted"/>
<sequence length="582" mass="64926">MAGEVKKEDKEREREERRRKMKGRKKKRSRKERYRIDLSCTEASPLSCLLQQTGAIAGLFQIPSRRRARKRNACSTFRAASSIILNPTVGESCAIHTDCVYVAECAANRTCICRDTYVKNPSNNTTCLAGVNNSCDYDEDCIDNAFCLKQSHCECMDGRRPTKDRVTCVYIDKSLIVIQPNTPQPLVFNSPDLTTTADYASVAQLVSISASKMKRSVAGDIQAFFVRKNVMDKLADQEISNSTNTTMTESDLVEVLVGDLVSALDVDKIESGPDGGSLGGSRAFGIPPCSVGVFLFSCTDKIRSLFDMSQPGSKPSILLCCCNGFASHLAHFLTALVKYTSSEYKELLSAPWLRQTAPEVKLFSCLALVSLASLRHTPIRAKQLQLLTPEASSVVSTTYKVDLTPTQTSHATAVIGQKTVAVQPPYNIGPPFPQLQALWAWVLLPLMNNNHIERYKMKLINMDRQKKHVDYRRRRKKSKYNLTPRGKEINWNKRKKLCIVDSSGTKKVHPTEIRSSISPYSAAELNMTSALANYATEAESKHKKQMECEESSDDSDDSPFSRQDGPFSPLFQALKMEWTMMT</sequence>
<organism evidence="2">
    <name type="scientific">Timema cristinae</name>
    <name type="common">Walking stick</name>
    <dbReference type="NCBI Taxonomy" id="61476"/>
    <lineage>
        <taxon>Eukaryota</taxon>
        <taxon>Metazoa</taxon>
        <taxon>Ecdysozoa</taxon>
        <taxon>Arthropoda</taxon>
        <taxon>Hexapoda</taxon>
        <taxon>Insecta</taxon>
        <taxon>Pterygota</taxon>
        <taxon>Neoptera</taxon>
        <taxon>Polyneoptera</taxon>
        <taxon>Phasmatodea</taxon>
        <taxon>Timematodea</taxon>
        <taxon>Timematoidea</taxon>
        <taxon>Timematidae</taxon>
        <taxon>Timema</taxon>
    </lineage>
</organism>
<name>A0A7R9CL80_TIMCR</name>
<protein>
    <submittedName>
        <fullName evidence="2">Uncharacterized protein</fullName>
    </submittedName>
</protein>
<gene>
    <name evidence="2" type="ORF">TCEB3V08_LOCUS4582</name>
</gene>
<feature type="compositionally biased region" description="Basic and acidic residues" evidence="1">
    <location>
        <begin position="1"/>
        <end position="18"/>
    </location>
</feature>
<feature type="region of interest" description="Disordered" evidence="1">
    <location>
        <begin position="536"/>
        <end position="568"/>
    </location>
</feature>